<dbReference type="RefSeq" id="WP_110936668.1">
    <property type="nucleotide sequence ID" value="NZ_KZ614146.1"/>
</dbReference>
<keyword evidence="1" id="KW-0808">Transferase</keyword>
<name>A0A3A9KDR1_9BACI</name>
<organism evidence="1 2">
    <name type="scientific">Salipaludibacillus neizhouensis</name>
    <dbReference type="NCBI Taxonomy" id="885475"/>
    <lineage>
        <taxon>Bacteria</taxon>
        <taxon>Bacillati</taxon>
        <taxon>Bacillota</taxon>
        <taxon>Bacilli</taxon>
        <taxon>Bacillales</taxon>
        <taxon>Bacillaceae</taxon>
    </lineage>
</organism>
<gene>
    <name evidence="1" type="ORF">CR203_01160</name>
</gene>
<sequence length="234" mass="26448">MNEQNLSIRLHTVGGYVIGDTVADIGTDHAYLPVFLVQNKKCKTAIAGEVNEGPLSSARSLINKHELSSKITAKLGSGLEVLEGENVDTIVIAGMGGPLITSILDEGKQQLVNVKRLVLQPNVAANHIRKWLFQHQWSLIAEEMVEEDEHIYEIIVAEPGKPSAMYSDNLEKELWMGPCLLKNKNSTFQKKWIREELKLEHVRSQIQQAKKETNKEEKMNEISKRLQWIKEELS</sequence>
<dbReference type="Pfam" id="PF04816">
    <property type="entry name" value="TrmK"/>
    <property type="match status" value="1"/>
</dbReference>
<dbReference type="OrthoDB" id="5881184at2"/>
<dbReference type="InterPro" id="IPR029063">
    <property type="entry name" value="SAM-dependent_MTases_sf"/>
</dbReference>
<protein>
    <submittedName>
        <fullName evidence="1">tRNA (Adenine(22)-N(1))-methyltransferase TrmK</fullName>
    </submittedName>
</protein>
<dbReference type="Gene3D" id="3.40.50.150">
    <property type="entry name" value="Vaccinia Virus protein VP39"/>
    <property type="match status" value="1"/>
</dbReference>
<accession>A0A3A9KDR1</accession>
<dbReference type="EMBL" id="PDOE01000001">
    <property type="protein sequence ID" value="RKL68692.1"/>
    <property type="molecule type" value="Genomic_DNA"/>
</dbReference>
<proteinExistence type="predicted"/>
<keyword evidence="1" id="KW-0489">Methyltransferase</keyword>
<dbReference type="GO" id="GO:0032259">
    <property type="term" value="P:methylation"/>
    <property type="evidence" value="ECO:0007669"/>
    <property type="project" value="UniProtKB-KW"/>
</dbReference>
<dbReference type="PIRSF" id="PIRSF018637">
    <property type="entry name" value="TrmK"/>
    <property type="match status" value="1"/>
</dbReference>
<reference evidence="1 2" key="1">
    <citation type="submission" date="2017-10" db="EMBL/GenBank/DDBJ databases">
        <title>Bacillus sp. nov., a halophilic bacterium isolated from a Keqin Lake.</title>
        <authorList>
            <person name="Wang H."/>
        </authorList>
    </citation>
    <scope>NUCLEOTIDE SEQUENCE [LARGE SCALE GENOMIC DNA]</scope>
    <source>
        <strain evidence="1 2">KCTC 13187</strain>
    </source>
</reference>
<dbReference type="SUPFAM" id="SSF53335">
    <property type="entry name" value="S-adenosyl-L-methionine-dependent methyltransferases"/>
    <property type="match status" value="1"/>
</dbReference>
<dbReference type="Proteomes" id="UP000281498">
    <property type="component" value="Unassembled WGS sequence"/>
</dbReference>
<keyword evidence="2" id="KW-1185">Reference proteome</keyword>
<dbReference type="AlphaFoldDB" id="A0A3A9KDR1"/>
<dbReference type="Gene3D" id="1.10.287.1890">
    <property type="match status" value="1"/>
</dbReference>
<dbReference type="InterPro" id="IPR006901">
    <property type="entry name" value="TrmK"/>
</dbReference>
<dbReference type="PANTHER" id="PTHR38451:SF1">
    <property type="entry name" value="TRNA (ADENINE(22)-N(1))-METHYLTRANSFERASE"/>
    <property type="match status" value="1"/>
</dbReference>
<dbReference type="GO" id="GO:0160105">
    <property type="term" value="F:tRNA (adenine(22)-N1)-methyltransferase activity"/>
    <property type="evidence" value="ECO:0007669"/>
    <property type="project" value="InterPro"/>
</dbReference>
<comment type="caution">
    <text evidence="1">The sequence shown here is derived from an EMBL/GenBank/DDBJ whole genome shotgun (WGS) entry which is preliminary data.</text>
</comment>
<evidence type="ECO:0000313" key="1">
    <source>
        <dbReference type="EMBL" id="RKL68692.1"/>
    </source>
</evidence>
<dbReference type="PANTHER" id="PTHR38451">
    <property type="entry name" value="TRNA (ADENINE(22)-N(1))-METHYLTRANSFERASE"/>
    <property type="match status" value="1"/>
</dbReference>
<evidence type="ECO:0000313" key="2">
    <source>
        <dbReference type="Proteomes" id="UP000281498"/>
    </source>
</evidence>